<dbReference type="Proteomes" id="UP001161017">
    <property type="component" value="Unassembled WGS sequence"/>
</dbReference>
<dbReference type="EMBL" id="JAPUFD010000011">
    <property type="protein sequence ID" value="MDI1490003.1"/>
    <property type="molecule type" value="Genomic_DNA"/>
</dbReference>
<evidence type="ECO:0000256" key="1">
    <source>
        <dbReference type="SAM" id="MobiDB-lite"/>
    </source>
</evidence>
<feature type="compositionally biased region" description="Low complexity" evidence="1">
    <location>
        <begin position="1"/>
        <end position="19"/>
    </location>
</feature>
<feature type="compositionally biased region" description="Low complexity" evidence="1">
    <location>
        <begin position="48"/>
        <end position="64"/>
    </location>
</feature>
<accession>A0AA43QP31</accession>
<protein>
    <submittedName>
        <fullName evidence="2">Uncharacterized protein</fullName>
    </submittedName>
</protein>
<proteinExistence type="predicted"/>
<evidence type="ECO:0000313" key="2">
    <source>
        <dbReference type="EMBL" id="MDI1490003.1"/>
    </source>
</evidence>
<name>A0AA43QP31_9LECA</name>
<reference evidence="2" key="1">
    <citation type="journal article" date="2023" name="Genome Biol. Evol.">
        <title>First Whole Genome Sequence and Flow Cytometry Genome Size Data for the Lichen-Forming Fungus Ramalina farinacea (Ascomycota).</title>
        <authorList>
            <person name="Llewellyn T."/>
            <person name="Mian S."/>
            <person name="Hill R."/>
            <person name="Leitch I.J."/>
            <person name="Gaya E."/>
        </authorList>
    </citation>
    <scope>NUCLEOTIDE SEQUENCE</scope>
    <source>
        <strain evidence="2">LIQ254RAFAR</strain>
    </source>
</reference>
<evidence type="ECO:0000313" key="3">
    <source>
        <dbReference type="Proteomes" id="UP001161017"/>
    </source>
</evidence>
<dbReference type="AlphaFoldDB" id="A0AA43QP31"/>
<feature type="region of interest" description="Disordered" evidence="1">
    <location>
        <begin position="174"/>
        <end position="219"/>
    </location>
</feature>
<keyword evidence="3" id="KW-1185">Reference proteome</keyword>
<comment type="caution">
    <text evidence="2">The sequence shown here is derived from an EMBL/GenBank/DDBJ whole genome shotgun (WGS) entry which is preliminary data.</text>
</comment>
<feature type="region of interest" description="Disordered" evidence="1">
    <location>
        <begin position="1"/>
        <end position="129"/>
    </location>
</feature>
<feature type="compositionally biased region" description="Basic residues" evidence="1">
    <location>
        <begin position="66"/>
        <end position="78"/>
    </location>
</feature>
<gene>
    <name evidence="2" type="ORF">OHK93_001202</name>
</gene>
<feature type="compositionally biased region" description="Basic and acidic residues" evidence="1">
    <location>
        <begin position="208"/>
        <end position="219"/>
    </location>
</feature>
<organism evidence="2 3">
    <name type="scientific">Ramalina farinacea</name>
    <dbReference type="NCBI Taxonomy" id="258253"/>
    <lineage>
        <taxon>Eukaryota</taxon>
        <taxon>Fungi</taxon>
        <taxon>Dikarya</taxon>
        <taxon>Ascomycota</taxon>
        <taxon>Pezizomycotina</taxon>
        <taxon>Lecanoromycetes</taxon>
        <taxon>OSLEUM clade</taxon>
        <taxon>Lecanoromycetidae</taxon>
        <taxon>Lecanorales</taxon>
        <taxon>Lecanorineae</taxon>
        <taxon>Ramalinaceae</taxon>
        <taxon>Ramalina</taxon>
    </lineage>
</organism>
<feature type="compositionally biased region" description="Polar residues" evidence="1">
    <location>
        <begin position="197"/>
        <end position="207"/>
    </location>
</feature>
<sequence length="219" mass="22919">MAAADSLSSPLPAANPSISVVAPSYPSMATSQHGNFGPGAAEAQGRTPAGKLPAGGHAPAKAGGSRTHRGSQGKRKRTRALENAEKNGVGTKVKQEEEEGETPPLKKIRAEEEEAAAAGDDHDTKNRHERRSALAIENAALRQLLQYVPEDVLQLARQAQEADAIAAAAHLVEEQAHQVPKADASATATPVAEEQAPQASEADTNTTIERKPFAHVAEE</sequence>